<dbReference type="Proteomes" id="UP000887574">
    <property type="component" value="Unplaced"/>
</dbReference>
<dbReference type="WBParaSite" id="jg13834">
    <property type="protein sequence ID" value="jg13834"/>
    <property type="gene ID" value="jg13834"/>
</dbReference>
<protein>
    <submittedName>
        <fullName evidence="2">Uncharacterized protein</fullName>
    </submittedName>
</protein>
<accession>A0A915CXW5</accession>
<evidence type="ECO:0000313" key="1">
    <source>
        <dbReference type="Proteomes" id="UP000887574"/>
    </source>
</evidence>
<name>A0A915CXW5_9BILA</name>
<organism evidence="1 2">
    <name type="scientific">Ditylenchus dipsaci</name>
    <dbReference type="NCBI Taxonomy" id="166011"/>
    <lineage>
        <taxon>Eukaryota</taxon>
        <taxon>Metazoa</taxon>
        <taxon>Ecdysozoa</taxon>
        <taxon>Nematoda</taxon>
        <taxon>Chromadorea</taxon>
        <taxon>Rhabditida</taxon>
        <taxon>Tylenchina</taxon>
        <taxon>Tylenchomorpha</taxon>
        <taxon>Sphaerularioidea</taxon>
        <taxon>Anguinidae</taxon>
        <taxon>Anguininae</taxon>
        <taxon>Ditylenchus</taxon>
    </lineage>
</organism>
<dbReference type="AlphaFoldDB" id="A0A915CXW5"/>
<proteinExistence type="predicted"/>
<reference evidence="2" key="1">
    <citation type="submission" date="2022-11" db="UniProtKB">
        <authorList>
            <consortium name="WormBaseParasite"/>
        </authorList>
    </citation>
    <scope>IDENTIFICATION</scope>
</reference>
<keyword evidence="1" id="KW-1185">Reference proteome</keyword>
<evidence type="ECO:0000313" key="2">
    <source>
        <dbReference type="WBParaSite" id="jg13834"/>
    </source>
</evidence>
<sequence length="80" mass="8967">MELVEGGLDDYLVVDDHKVVADLSKVNAEEPEASSDTEVMKKTKIEIPLPKDHADVYFSQFEQQIASSKDESKADEILKE</sequence>